<protein>
    <recommendedName>
        <fullName evidence="4">Competence protein CoiA-like family protein</fullName>
    </recommendedName>
</protein>
<sequence length="271" mass="32452">MKYALVNNIKTEAQKGLKGYCPNCSLELTAKCGDYKVHHWSHKKTINCDPWWETETEWHRNWKNHYPADWQEFSFEDPKTNEKHIADIQTVHNLVIEFQHSNIDPKERINRELFYKNIIWVVDGTRLKRDCSRFLKSFKNFKKTEKKGLFFVDYIDEVFPKNWLNSSVPVLFDFKGIEDLIDNTDIRHNLYCLFQVRVGRYSLVAEIPRKAFIGTTINGEWITRSKNFIESLIPPKNQPIQNQKIKTKPKHREGTHYYDQKKGKLVKKWRF</sequence>
<dbReference type="Pfam" id="PF06054">
    <property type="entry name" value="CoiA_nuc"/>
    <property type="match status" value="1"/>
</dbReference>
<dbReference type="EMBL" id="VSSQ01000213">
    <property type="protein sequence ID" value="MPL85907.1"/>
    <property type="molecule type" value="Genomic_DNA"/>
</dbReference>
<dbReference type="InterPro" id="IPR010330">
    <property type="entry name" value="CoiA_nuc"/>
</dbReference>
<evidence type="ECO:0000259" key="2">
    <source>
        <dbReference type="Pfam" id="PF25164"/>
    </source>
</evidence>
<evidence type="ECO:0000313" key="3">
    <source>
        <dbReference type="EMBL" id="MPL85907.1"/>
    </source>
</evidence>
<dbReference type="AlphaFoldDB" id="A0A644V3Y1"/>
<accession>A0A644V3Y1</accession>
<comment type="caution">
    <text evidence="3">The sequence shown here is derived from an EMBL/GenBank/DDBJ whole genome shotgun (WGS) entry which is preliminary data.</text>
</comment>
<gene>
    <name evidence="3" type="ORF">SDC9_31882</name>
</gene>
<feature type="domain" description="Competence protein CoiA nuclease-like" evidence="1">
    <location>
        <begin position="87"/>
        <end position="138"/>
    </location>
</feature>
<organism evidence="3">
    <name type="scientific">bioreactor metagenome</name>
    <dbReference type="NCBI Taxonomy" id="1076179"/>
    <lineage>
        <taxon>unclassified sequences</taxon>
        <taxon>metagenomes</taxon>
        <taxon>ecological metagenomes</taxon>
    </lineage>
</organism>
<reference evidence="3" key="1">
    <citation type="submission" date="2019-08" db="EMBL/GenBank/DDBJ databases">
        <authorList>
            <person name="Kucharzyk K."/>
            <person name="Murdoch R.W."/>
            <person name="Higgins S."/>
            <person name="Loffler F."/>
        </authorList>
    </citation>
    <scope>NUCLEOTIDE SEQUENCE</scope>
</reference>
<dbReference type="Pfam" id="PF25164">
    <property type="entry name" value="CoiA_N"/>
    <property type="match status" value="1"/>
</dbReference>
<evidence type="ECO:0000259" key="1">
    <source>
        <dbReference type="Pfam" id="PF06054"/>
    </source>
</evidence>
<name>A0A644V3Y1_9ZZZZ</name>
<feature type="domain" description="Competence protein CoiA-like N-terminal" evidence="2">
    <location>
        <begin position="20"/>
        <end position="49"/>
    </location>
</feature>
<dbReference type="InterPro" id="IPR057253">
    <property type="entry name" value="CoiA-like_N"/>
</dbReference>
<proteinExistence type="predicted"/>
<evidence type="ECO:0008006" key="4">
    <source>
        <dbReference type="Google" id="ProtNLM"/>
    </source>
</evidence>